<dbReference type="AlphaFoldDB" id="A0A2W2AFX2"/>
<dbReference type="EMBL" id="QKTW01000018">
    <property type="protein sequence ID" value="PZF72412.1"/>
    <property type="molecule type" value="Genomic_DNA"/>
</dbReference>
<evidence type="ECO:0000313" key="4">
    <source>
        <dbReference type="Proteomes" id="UP000248745"/>
    </source>
</evidence>
<evidence type="ECO:0000259" key="1">
    <source>
        <dbReference type="Pfam" id="PF01408"/>
    </source>
</evidence>
<keyword evidence="4" id="KW-1185">Reference proteome</keyword>
<reference evidence="3 4" key="1">
    <citation type="submission" date="2018-06" db="EMBL/GenBank/DDBJ databases">
        <title>Mucibacter soli gen. nov., sp. nov., a new member of the family Chitinophagaceae producing mucin.</title>
        <authorList>
            <person name="Kim M.-K."/>
            <person name="Park S."/>
            <person name="Kim T.-S."/>
            <person name="Joung Y."/>
            <person name="Han J.-H."/>
            <person name="Kim S.B."/>
        </authorList>
    </citation>
    <scope>NUCLEOTIDE SEQUENCE [LARGE SCALE GENOMIC DNA]</scope>
    <source>
        <strain evidence="3 4">R1-15</strain>
    </source>
</reference>
<gene>
    <name evidence="3" type="ORF">DN068_13750</name>
</gene>
<dbReference type="InterPro" id="IPR036291">
    <property type="entry name" value="NAD(P)-bd_dom_sf"/>
</dbReference>
<dbReference type="InterPro" id="IPR055170">
    <property type="entry name" value="GFO_IDH_MocA-like_dom"/>
</dbReference>
<dbReference type="PANTHER" id="PTHR43377:SF1">
    <property type="entry name" value="BILIVERDIN REDUCTASE A"/>
    <property type="match status" value="1"/>
</dbReference>
<dbReference type="InterPro" id="IPR051450">
    <property type="entry name" value="Gfo/Idh/MocA_Oxidoreductases"/>
</dbReference>
<dbReference type="InterPro" id="IPR000683">
    <property type="entry name" value="Gfo/Idh/MocA-like_OxRdtase_N"/>
</dbReference>
<organism evidence="3 4">
    <name type="scientific">Taibaiella soli</name>
    <dbReference type="NCBI Taxonomy" id="1649169"/>
    <lineage>
        <taxon>Bacteria</taxon>
        <taxon>Pseudomonadati</taxon>
        <taxon>Bacteroidota</taxon>
        <taxon>Chitinophagia</taxon>
        <taxon>Chitinophagales</taxon>
        <taxon>Chitinophagaceae</taxon>
        <taxon>Taibaiella</taxon>
    </lineage>
</organism>
<evidence type="ECO:0000259" key="2">
    <source>
        <dbReference type="Pfam" id="PF22725"/>
    </source>
</evidence>
<comment type="caution">
    <text evidence="3">The sequence shown here is derived from an EMBL/GenBank/DDBJ whole genome shotgun (WGS) entry which is preliminary data.</text>
</comment>
<dbReference type="SUPFAM" id="SSF55347">
    <property type="entry name" value="Glyceraldehyde-3-phosphate dehydrogenase-like, C-terminal domain"/>
    <property type="match status" value="1"/>
</dbReference>
<dbReference type="PANTHER" id="PTHR43377">
    <property type="entry name" value="BILIVERDIN REDUCTASE A"/>
    <property type="match status" value="1"/>
</dbReference>
<dbReference type="Pfam" id="PF01408">
    <property type="entry name" value="GFO_IDH_MocA"/>
    <property type="match status" value="1"/>
</dbReference>
<protein>
    <submittedName>
        <fullName evidence="3">Gfo/Idh/MocA family oxidoreductase</fullName>
    </submittedName>
</protein>
<dbReference type="OrthoDB" id="9815825at2"/>
<sequence length="328" mass="36685">MLKIGIFGAGHLGKIHMQQWKEIPGIELVGFYDPDDNNAATAIAQYQVPRYTTIESLVQAVDAIDIITTTTAHYEIAKTALLNGKHVFVEKPLTHTLEEARELVKLVNEANVKCQVGHVERFNPAFISIGDQLLQPMFIETHRLAQFNPRGTDVSVILDLMIHDIDIVMHLVKSTVRRISASGVAVISETADIANARIEFDNGCVANLTSSRISLKKMRKMRLFQRDAYIGIDFLEKKTEVVRLKDPGDGKGMLDFPIELGNGDQKVISVQMPHVEQTNAIRMELAEFADAIIHDKPVKVSVYDGYQAMDVAHQILKKMSIHNELHNV</sequence>
<dbReference type="Pfam" id="PF22725">
    <property type="entry name" value="GFO_IDH_MocA_C3"/>
    <property type="match status" value="1"/>
</dbReference>
<dbReference type="Proteomes" id="UP000248745">
    <property type="component" value="Unassembled WGS sequence"/>
</dbReference>
<accession>A0A2W2AFX2</accession>
<proteinExistence type="predicted"/>
<feature type="domain" description="GFO/IDH/MocA-like oxidoreductase" evidence="2">
    <location>
        <begin position="153"/>
        <end position="217"/>
    </location>
</feature>
<feature type="domain" description="Gfo/Idh/MocA-like oxidoreductase N-terminal" evidence="1">
    <location>
        <begin position="2"/>
        <end position="118"/>
    </location>
</feature>
<evidence type="ECO:0000313" key="3">
    <source>
        <dbReference type="EMBL" id="PZF72412.1"/>
    </source>
</evidence>
<dbReference type="SUPFAM" id="SSF51735">
    <property type="entry name" value="NAD(P)-binding Rossmann-fold domains"/>
    <property type="match status" value="1"/>
</dbReference>
<dbReference type="RefSeq" id="WP_110999507.1">
    <property type="nucleotide sequence ID" value="NZ_QKTW01000018.1"/>
</dbReference>
<name>A0A2W2AFX2_9BACT</name>
<dbReference type="Gene3D" id="3.40.50.720">
    <property type="entry name" value="NAD(P)-binding Rossmann-like Domain"/>
    <property type="match status" value="1"/>
</dbReference>
<dbReference type="GO" id="GO:0000166">
    <property type="term" value="F:nucleotide binding"/>
    <property type="evidence" value="ECO:0007669"/>
    <property type="project" value="InterPro"/>
</dbReference>
<dbReference type="Gene3D" id="3.30.360.10">
    <property type="entry name" value="Dihydrodipicolinate Reductase, domain 2"/>
    <property type="match status" value="1"/>
</dbReference>